<evidence type="ECO:0000256" key="7">
    <source>
        <dbReference type="ARBA" id="ARBA00022801"/>
    </source>
</evidence>
<dbReference type="CDD" id="cd10027">
    <property type="entry name" value="UDG-F1-like"/>
    <property type="match status" value="1"/>
</dbReference>
<evidence type="ECO:0000256" key="2">
    <source>
        <dbReference type="ARBA" id="ARBA00002631"/>
    </source>
</evidence>
<dbReference type="Pfam" id="PF03167">
    <property type="entry name" value="UDG"/>
    <property type="match status" value="1"/>
</dbReference>
<protein>
    <recommendedName>
        <fullName evidence="5 9">Uracil-DNA glycosylase</fullName>
        <shortName evidence="9">UDG</shortName>
        <ecNumber evidence="4 9">3.2.2.27</ecNumber>
    </recommendedName>
</protein>
<keyword evidence="6 9" id="KW-0227">DNA damage</keyword>
<feature type="domain" description="Uracil-DNA glycosylase-like" evidence="12">
    <location>
        <begin position="102"/>
        <end position="270"/>
    </location>
</feature>
<name>A0A7X6DH18_9BURK</name>
<keyword evidence="14" id="KW-1185">Reference proteome</keyword>
<reference evidence="13 14" key="1">
    <citation type="journal article" date="2020" name="Nature">
        <title>Bacterial chemolithoautotrophy via manganese oxidation.</title>
        <authorList>
            <person name="Yu H."/>
            <person name="Leadbetter J.R."/>
        </authorList>
    </citation>
    <scope>NUCLEOTIDE SEQUENCE [LARGE SCALE GENOMIC DNA]</scope>
    <source>
        <strain evidence="13 14">RBP-1</strain>
    </source>
</reference>
<keyword evidence="7 9" id="KW-0378">Hydrolase</keyword>
<evidence type="ECO:0000256" key="11">
    <source>
        <dbReference type="RuleBase" id="RU003780"/>
    </source>
</evidence>
<dbReference type="NCBIfam" id="TIGR00628">
    <property type="entry name" value="ung"/>
    <property type="match status" value="1"/>
</dbReference>
<dbReference type="NCBIfam" id="NF003592">
    <property type="entry name" value="PRK05254.1-5"/>
    <property type="match status" value="1"/>
</dbReference>
<evidence type="ECO:0000256" key="6">
    <source>
        <dbReference type="ARBA" id="ARBA00022763"/>
    </source>
</evidence>
<comment type="subcellular location">
    <subcellularLocation>
        <location evidence="9">Cytoplasm</location>
    </subcellularLocation>
</comment>
<proteinExistence type="inferred from homology"/>
<dbReference type="GO" id="GO:0005737">
    <property type="term" value="C:cytoplasm"/>
    <property type="evidence" value="ECO:0007669"/>
    <property type="project" value="UniProtKB-SubCell"/>
</dbReference>
<evidence type="ECO:0000256" key="3">
    <source>
        <dbReference type="ARBA" id="ARBA00008184"/>
    </source>
</evidence>
<accession>A0A7X6DH18</accession>
<evidence type="ECO:0000256" key="5">
    <source>
        <dbReference type="ARBA" id="ARBA00018429"/>
    </source>
</evidence>
<dbReference type="GO" id="GO:0097510">
    <property type="term" value="P:base-excision repair, AP site formation via deaminated base removal"/>
    <property type="evidence" value="ECO:0007669"/>
    <property type="project" value="TreeGrafter"/>
</dbReference>
<dbReference type="InterPro" id="IPR036895">
    <property type="entry name" value="Uracil-DNA_glycosylase-like_sf"/>
</dbReference>
<dbReference type="AlphaFoldDB" id="A0A7X6DH18"/>
<comment type="similarity">
    <text evidence="3 9 11">Belongs to the uracil-DNA glycosylase (UDG) superfamily. UNG family.</text>
</comment>
<gene>
    <name evidence="9" type="primary">ung</name>
    <name evidence="13" type="ORF">RAMLITH_14400</name>
</gene>
<dbReference type="InterPro" id="IPR005122">
    <property type="entry name" value="Uracil-DNA_glycosylase-like"/>
</dbReference>
<dbReference type="GO" id="GO:0004844">
    <property type="term" value="F:uracil DNA N-glycosylase activity"/>
    <property type="evidence" value="ECO:0007669"/>
    <property type="project" value="UniProtKB-UniRule"/>
</dbReference>
<feature type="active site" description="Proton acceptor" evidence="9 10">
    <location>
        <position position="117"/>
    </location>
</feature>
<evidence type="ECO:0000256" key="4">
    <source>
        <dbReference type="ARBA" id="ARBA00012030"/>
    </source>
</evidence>
<sequence>MPVCTRSWSARRSCARTIRARRSRRCSVPDRALDQTQLDLGERAPDRLLRWEPERWPVAPGWRPVIDEFLASDAGQRLGEFMTARLAAGATVFPPRPFRALEETPPERVRAVVLGQDPYHGRGQAEGLAFSVPDGVALPPSLRNIFRELACGEGPPPSGGSLLPWARQGVLLLNTCLTVEEGQPASHAKRGWERLTDALLAAVASRASPCAYLLWGGHAQAKAGLIREVADRNGCEILLLQANHPSPLSARRPPVPFLGCGHFAQAREWLARRGVAGLFGAPGPGAAAATGRDGGEKV</sequence>
<dbReference type="PROSITE" id="PS00130">
    <property type="entry name" value="U_DNA_GLYCOSYLASE"/>
    <property type="match status" value="1"/>
</dbReference>
<organism evidence="13 14">
    <name type="scientific">Ramlibacter lithotrophicus</name>
    <dbReference type="NCBI Taxonomy" id="2606681"/>
    <lineage>
        <taxon>Bacteria</taxon>
        <taxon>Pseudomonadati</taxon>
        <taxon>Pseudomonadota</taxon>
        <taxon>Betaproteobacteria</taxon>
        <taxon>Burkholderiales</taxon>
        <taxon>Comamonadaceae</taxon>
        <taxon>Ramlibacter</taxon>
    </lineage>
</organism>
<keyword evidence="8 9" id="KW-0234">DNA repair</keyword>
<dbReference type="PANTHER" id="PTHR11264">
    <property type="entry name" value="URACIL-DNA GLYCOSYLASE"/>
    <property type="match status" value="1"/>
</dbReference>
<comment type="caution">
    <text evidence="13">The sequence shown here is derived from an EMBL/GenBank/DDBJ whole genome shotgun (WGS) entry which is preliminary data.</text>
</comment>
<keyword evidence="9" id="KW-0963">Cytoplasm</keyword>
<evidence type="ECO:0000256" key="8">
    <source>
        <dbReference type="ARBA" id="ARBA00023204"/>
    </source>
</evidence>
<dbReference type="HAMAP" id="MF_00148">
    <property type="entry name" value="UDG"/>
    <property type="match status" value="1"/>
</dbReference>
<dbReference type="NCBIfam" id="NF003588">
    <property type="entry name" value="PRK05254.1-1"/>
    <property type="match status" value="1"/>
</dbReference>
<evidence type="ECO:0000313" key="13">
    <source>
        <dbReference type="EMBL" id="NKE67019.1"/>
    </source>
</evidence>
<dbReference type="EMBL" id="VTOX01000004">
    <property type="protein sequence ID" value="NKE67019.1"/>
    <property type="molecule type" value="Genomic_DNA"/>
</dbReference>
<dbReference type="InterPro" id="IPR002043">
    <property type="entry name" value="UDG_fam1"/>
</dbReference>
<keyword evidence="13" id="KW-0326">Glycosidase</keyword>
<dbReference type="SUPFAM" id="SSF52141">
    <property type="entry name" value="Uracil-DNA glycosylase-like"/>
    <property type="match status" value="1"/>
</dbReference>
<dbReference type="Gene3D" id="3.40.470.10">
    <property type="entry name" value="Uracil-DNA glycosylase-like domain"/>
    <property type="match status" value="1"/>
</dbReference>
<dbReference type="NCBIfam" id="NF003591">
    <property type="entry name" value="PRK05254.1-4"/>
    <property type="match status" value="1"/>
</dbReference>
<evidence type="ECO:0000256" key="9">
    <source>
        <dbReference type="HAMAP-Rule" id="MF_00148"/>
    </source>
</evidence>
<evidence type="ECO:0000256" key="10">
    <source>
        <dbReference type="PROSITE-ProRule" id="PRU10072"/>
    </source>
</evidence>
<comment type="function">
    <text evidence="2 9 11">Excises uracil residues from the DNA which can arise as a result of misincorporation of dUMP residues by DNA polymerase or due to deamination of cytosine.</text>
</comment>
<dbReference type="InterPro" id="IPR018085">
    <property type="entry name" value="Ura-DNA_Glyclase_AS"/>
</dbReference>
<evidence type="ECO:0000256" key="1">
    <source>
        <dbReference type="ARBA" id="ARBA00001400"/>
    </source>
</evidence>
<dbReference type="Proteomes" id="UP000521868">
    <property type="component" value="Unassembled WGS sequence"/>
</dbReference>
<evidence type="ECO:0000259" key="12">
    <source>
        <dbReference type="SMART" id="SM00986"/>
    </source>
</evidence>
<dbReference type="EC" id="3.2.2.27" evidence="4 9"/>
<comment type="catalytic activity">
    <reaction evidence="1 9 11">
        <text>Hydrolyzes single-stranded DNA or mismatched double-stranded DNA and polynucleotides, releasing free uracil.</text>
        <dbReference type="EC" id="3.2.2.27"/>
    </reaction>
</comment>
<dbReference type="PANTHER" id="PTHR11264:SF0">
    <property type="entry name" value="URACIL-DNA GLYCOSYLASE"/>
    <property type="match status" value="1"/>
</dbReference>
<evidence type="ECO:0000313" key="14">
    <source>
        <dbReference type="Proteomes" id="UP000521868"/>
    </source>
</evidence>
<dbReference type="SMART" id="SM00987">
    <property type="entry name" value="UreE_C"/>
    <property type="match status" value="1"/>
</dbReference>
<dbReference type="SMART" id="SM00986">
    <property type="entry name" value="UDG"/>
    <property type="match status" value="1"/>
</dbReference>